<accession>A0ABP3DD28</accession>
<evidence type="ECO:0000256" key="2">
    <source>
        <dbReference type="SAM" id="Phobius"/>
    </source>
</evidence>
<feature type="region of interest" description="Disordered" evidence="1">
    <location>
        <begin position="62"/>
        <end position="116"/>
    </location>
</feature>
<feature type="compositionally biased region" description="Low complexity" evidence="1">
    <location>
        <begin position="67"/>
        <end position="82"/>
    </location>
</feature>
<dbReference type="RefSeq" id="WP_343934055.1">
    <property type="nucleotide sequence ID" value="NZ_BAAABU010000004.1"/>
</dbReference>
<evidence type="ECO:0000313" key="3">
    <source>
        <dbReference type="EMBL" id="GAA0227049.1"/>
    </source>
</evidence>
<comment type="caution">
    <text evidence="3">The sequence shown here is derived from an EMBL/GenBank/DDBJ whole genome shotgun (WGS) entry which is preliminary data.</text>
</comment>
<proteinExistence type="predicted"/>
<protein>
    <submittedName>
        <fullName evidence="3">Uncharacterized protein</fullName>
    </submittedName>
</protein>
<keyword evidence="4" id="KW-1185">Reference proteome</keyword>
<gene>
    <name evidence="3" type="ORF">GCM10010492_26650</name>
</gene>
<evidence type="ECO:0000256" key="1">
    <source>
        <dbReference type="SAM" id="MobiDB-lite"/>
    </source>
</evidence>
<organism evidence="3 4">
    <name type="scientific">Saccharothrix mutabilis subsp. mutabilis</name>
    <dbReference type="NCBI Taxonomy" id="66855"/>
    <lineage>
        <taxon>Bacteria</taxon>
        <taxon>Bacillati</taxon>
        <taxon>Actinomycetota</taxon>
        <taxon>Actinomycetes</taxon>
        <taxon>Pseudonocardiales</taxon>
        <taxon>Pseudonocardiaceae</taxon>
        <taxon>Saccharothrix</taxon>
    </lineage>
</organism>
<dbReference type="Proteomes" id="UP001500416">
    <property type="component" value="Unassembled WGS sequence"/>
</dbReference>
<name>A0ABP3DD28_9PSEU</name>
<feature type="transmembrane region" description="Helical" evidence="2">
    <location>
        <begin position="34"/>
        <end position="57"/>
    </location>
</feature>
<reference evidence="4" key="1">
    <citation type="journal article" date="2019" name="Int. J. Syst. Evol. Microbiol.">
        <title>The Global Catalogue of Microorganisms (GCM) 10K type strain sequencing project: providing services to taxonomists for standard genome sequencing and annotation.</title>
        <authorList>
            <consortium name="The Broad Institute Genomics Platform"/>
            <consortium name="The Broad Institute Genome Sequencing Center for Infectious Disease"/>
            <person name="Wu L."/>
            <person name="Ma J."/>
        </authorList>
    </citation>
    <scope>NUCLEOTIDE SEQUENCE [LARGE SCALE GENOMIC DNA]</scope>
    <source>
        <strain evidence="4">JCM 3380</strain>
    </source>
</reference>
<sequence>MSDIKQALETAFDGEPPLTLDVPKIMKAGKRRVAVRRAVTGVAVLVTVTAVCVPAMLGSSGGGGSVEVGASSASPPLTTAAPPSSPADEPRVTHTTKPGADVPSMPLPQPPRPVTDERAEQLTALLAASGALPEGAQVGPIAGDPMTPWTFAASGTQYKSVTDVTTAAGRGMVLIYLMPGNPPKCEPGCRVFRQPDEREVFVSTSEWNGIRLTLVDVAIPGGRVHVQVSNSSDKAVGDGGQPLTEDQAVKLATIPGLTF</sequence>
<keyword evidence="2" id="KW-0812">Transmembrane</keyword>
<keyword evidence="2" id="KW-0472">Membrane</keyword>
<evidence type="ECO:0000313" key="4">
    <source>
        <dbReference type="Proteomes" id="UP001500416"/>
    </source>
</evidence>
<keyword evidence="2" id="KW-1133">Transmembrane helix</keyword>
<dbReference type="EMBL" id="BAAABU010000004">
    <property type="protein sequence ID" value="GAA0227049.1"/>
    <property type="molecule type" value="Genomic_DNA"/>
</dbReference>